<feature type="transmembrane region" description="Helical" evidence="1">
    <location>
        <begin position="212"/>
        <end position="232"/>
    </location>
</feature>
<evidence type="ECO:0000256" key="1">
    <source>
        <dbReference type="SAM" id="Phobius"/>
    </source>
</evidence>
<keyword evidence="2" id="KW-0732">Signal</keyword>
<feature type="chain" id="PRO_5029008049" description="Protein BIG1" evidence="2">
    <location>
        <begin position="23"/>
        <end position="252"/>
    </location>
</feature>
<dbReference type="Proteomes" id="UP000509704">
    <property type="component" value="Chromosome 2"/>
</dbReference>
<reference evidence="3 4" key="1">
    <citation type="submission" date="2020-07" db="EMBL/GenBank/DDBJ databases">
        <title>The yeast mating-type switching endonuclease HO is a domesticated member of an unorthodox homing genetic element family.</title>
        <authorList>
            <person name="Coughlan A.Y."/>
            <person name="Lombardi L."/>
            <person name="Braun-Galleani S."/>
            <person name="Martos A.R."/>
            <person name="Galeote V."/>
            <person name="Bigey F."/>
            <person name="Dequin S."/>
            <person name="Byrne K.P."/>
            <person name="Wolfe K.H."/>
        </authorList>
    </citation>
    <scope>NUCLEOTIDE SEQUENCE [LARGE SCALE GENOMIC DNA]</scope>
    <source>
        <strain evidence="3 4">NRRL Y-6702</strain>
    </source>
</reference>
<dbReference type="EMBL" id="CP058605">
    <property type="protein sequence ID" value="QLG71135.1"/>
    <property type="molecule type" value="Genomic_DNA"/>
</dbReference>
<evidence type="ECO:0000256" key="2">
    <source>
        <dbReference type="SAM" id="SignalP"/>
    </source>
</evidence>
<keyword evidence="1" id="KW-1133">Transmembrane helix</keyword>
<dbReference type="RefSeq" id="XP_037142863.1">
    <property type="nucleotide sequence ID" value="XM_037286968.1"/>
</dbReference>
<gene>
    <name evidence="3" type="ORF">HG535_0B01730</name>
</gene>
<sequence>MWLWRFLLRAFAGCLLLKVCLCSKTDSASGPVLGSLGGTLDESLEESFSCLRLDYSDFDDEADFRNDVLTEIRNQFDSAKAKYAGDDNLMATFGMLLNVKLRQLHLESNSMEKISQDLIRISRGLTLLLEADKNTTEFCTIPVTLPVTVPANMSSESELVSLASQEMERMNIDQTVSAFRKTFDPDKKRILRTGSFVFLMFSTTADVCVLTGWGPCIVLYVVGSGGLLVWFAQILRETFGSQTIQFLQTIDN</sequence>
<evidence type="ECO:0008006" key="5">
    <source>
        <dbReference type="Google" id="ProtNLM"/>
    </source>
</evidence>
<proteinExistence type="predicted"/>
<evidence type="ECO:0000313" key="3">
    <source>
        <dbReference type="EMBL" id="QLG71135.1"/>
    </source>
</evidence>
<keyword evidence="1" id="KW-0472">Membrane</keyword>
<dbReference type="GeneID" id="59234796"/>
<feature type="signal peptide" evidence="2">
    <location>
        <begin position="1"/>
        <end position="22"/>
    </location>
</feature>
<evidence type="ECO:0000313" key="4">
    <source>
        <dbReference type="Proteomes" id="UP000509704"/>
    </source>
</evidence>
<dbReference type="OrthoDB" id="4065836at2759"/>
<keyword evidence="1" id="KW-0812">Transmembrane</keyword>
<keyword evidence="4" id="KW-1185">Reference proteome</keyword>
<protein>
    <recommendedName>
        <fullName evidence="5">Protein BIG1</fullName>
    </recommendedName>
</protein>
<dbReference type="KEGG" id="zmk:HG535_0B01730"/>
<name>A0A7H9AXM1_ZYGMR</name>
<accession>A0A7H9AXM1</accession>
<dbReference type="AlphaFoldDB" id="A0A7H9AXM1"/>
<organism evidence="3 4">
    <name type="scientific">Zygotorulaspora mrakii</name>
    <name type="common">Zygosaccharomyces mrakii</name>
    <dbReference type="NCBI Taxonomy" id="42260"/>
    <lineage>
        <taxon>Eukaryota</taxon>
        <taxon>Fungi</taxon>
        <taxon>Dikarya</taxon>
        <taxon>Ascomycota</taxon>
        <taxon>Saccharomycotina</taxon>
        <taxon>Saccharomycetes</taxon>
        <taxon>Saccharomycetales</taxon>
        <taxon>Saccharomycetaceae</taxon>
        <taxon>Zygotorulaspora</taxon>
    </lineage>
</organism>